<evidence type="ECO:0000256" key="1">
    <source>
        <dbReference type="ARBA" id="ARBA00023015"/>
    </source>
</evidence>
<dbReference type="Proteomes" id="UP001500886">
    <property type="component" value="Unassembled WGS sequence"/>
</dbReference>
<dbReference type="Gene3D" id="1.10.10.10">
    <property type="entry name" value="Winged helix-like DNA-binding domain superfamily/Winged helix DNA-binding domain"/>
    <property type="match status" value="1"/>
</dbReference>
<dbReference type="InterPro" id="IPR051011">
    <property type="entry name" value="Metal_resp_trans_reg"/>
</dbReference>
<accession>A0ABN3U3X8</accession>
<dbReference type="Pfam" id="PF12840">
    <property type="entry name" value="HTH_20"/>
    <property type="match status" value="1"/>
</dbReference>
<evidence type="ECO:0000256" key="2">
    <source>
        <dbReference type="ARBA" id="ARBA00023125"/>
    </source>
</evidence>
<evidence type="ECO:0000313" key="6">
    <source>
        <dbReference type="EMBL" id="GAA2724018.1"/>
    </source>
</evidence>
<proteinExistence type="predicted"/>
<keyword evidence="1" id="KW-0805">Transcription regulation</keyword>
<comment type="caution">
    <text evidence="6">The sequence shown here is derived from an EMBL/GenBank/DDBJ whole genome shotgun (WGS) entry which is preliminary data.</text>
</comment>
<evidence type="ECO:0000313" key="7">
    <source>
        <dbReference type="Proteomes" id="UP001500886"/>
    </source>
</evidence>
<dbReference type="SUPFAM" id="SSF46785">
    <property type="entry name" value="Winged helix' DNA-binding domain"/>
    <property type="match status" value="1"/>
</dbReference>
<dbReference type="PANTHER" id="PTHR43132">
    <property type="entry name" value="ARSENICAL RESISTANCE OPERON REPRESSOR ARSR-RELATED"/>
    <property type="match status" value="1"/>
</dbReference>
<dbReference type="InterPro" id="IPR001845">
    <property type="entry name" value="HTH_ArsR_DNA-bd_dom"/>
</dbReference>
<dbReference type="CDD" id="cd00090">
    <property type="entry name" value="HTH_ARSR"/>
    <property type="match status" value="1"/>
</dbReference>
<name>A0ABN3U3X8_9ACTN</name>
<feature type="region of interest" description="Disordered" evidence="4">
    <location>
        <begin position="284"/>
        <end position="306"/>
    </location>
</feature>
<sequence length="347" mass="38062">MCAPERTLPARKPGTKETQMLRIHFTGEDLARTTLAEHPDPLWEVSISLHRLQRRDSGVLFAPWRRDVLRRLPTAATRMLSPVAPAKGYCLDFLTPAPSGGSLAAGLDLLRSTERSAIRRDLQEFHRQHPGRRLPAWCAHLADGTETLGRLTDAVKTYFDACLAPHWQRIGKEIRQDRARRSALLARGGWEAVFTSLHPTARWNPPVLELDYPDDRDVHLEGRGLVLQPSFFCRYQATSVVAQDMAPVLVHPIDHDPGWASGGAPTALPALLGPVRARLLQESAHGPATTGELARRTGTTAPNASRHLGALREAGLIHSSRRRNAVLHATTALGTALLNGATPRVPA</sequence>
<evidence type="ECO:0000256" key="3">
    <source>
        <dbReference type="ARBA" id="ARBA00023163"/>
    </source>
</evidence>
<protein>
    <submittedName>
        <fullName evidence="6">Winged helix-turn-helix domain-containing protein</fullName>
    </submittedName>
</protein>
<reference evidence="6 7" key="1">
    <citation type="journal article" date="2019" name="Int. J. Syst. Evol. Microbiol.">
        <title>The Global Catalogue of Microorganisms (GCM) 10K type strain sequencing project: providing services to taxonomists for standard genome sequencing and annotation.</title>
        <authorList>
            <consortium name="The Broad Institute Genomics Platform"/>
            <consortium name="The Broad Institute Genome Sequencing Center for Infectious Disease"/>
            <person name="Wu L."/>
            <person name="Ma J."/>
        </authorList>
    </citation>
    <scope>NUCLEOTIDE SEQUENCE [LARGE SCALE GENOMIC DNA]</scope>
    <source>
        <strain evidence="6 7">JCM 4542</strain>
    </source>
</reference>
<gene>
    <name evidence="6" type="ORF">GCM10010315_52750</name>
</gene>
<evidence type="ECO:0000256" key="4">
    <source>
        <dbReference type="SAM" id="MobiDB-lite"/>
    </source>
</evidence>
<organism evidence="6 7">
    <name type="scientific">Streptomyces luteosporeus</name>
    <dbReference type="NCBI Taxonomy" id="173856"/>
    <lineage>
        <taxon>Bacteria</taxon>
        <taxon>Bacillati</taxon>
        <taxon>Actinomycetota</taxon>
        <taxon>Actinomycetes</taxon>
        <taxon>Kitasatosporales</taxon>
        <taxon>Streptomycetaceae</taxon>
        <taxon>Streptomyces</taxon>
    </lineage>
</organism>
<dbReference type="PANTHER" id="PTHR43132:SF8">
    <property type="entry name" value="HTH-TYPE TRANSCRIPTIONAL REGULATOR KMTR"/>
    <property type="match status" value="1"/>
</dbReference>
<feature type="domain" description="HTH arsR-type" evidence="5">
    <location>
        <begin position="266"/>
        <end position="342"/>
    </location>
</feature>
<dbReference type="SMART" id="SM00418">
    <property type="entry name" value="HTH_ARSR"/>
    <property type="match status" value="1"/>
</dbReference>
<keyword evidence="7" id="KW-1185">Reference proteome</keyword>
<keyword evidence="2" id="KW-0238">DNA-binding</keyword>
<keyword evidence="3" id="KW-0804">Transcription</keyword>
<dbReference type="InterPro" id="IPR036388">
    <property type="entry name" value="WH-like_DNA-bd_sf"/>
</dbReference>
<dbReference type="EMBL" id="BAAASL010000024">
    <property type="protein sequence ID" value="GAA2724018.1"/>
    <property type="molecule type" value="Genomic_DNA"/>
</dbReference>
<dbReference type="InterPro" id="IPR011991">
    <property type="entry name" value="ArsR-like_HTH"/>
</dbReference>
<dbReference type="InterPro" id="IPR036390">
    <property type="entry name" value="WH_DNA-bd_sf"/>
</dbReference>
<evidence type="ECO:0000259" key="5">
    <source>
        <dbReference type="SMART" id="SM00418"/>
    </source>
</evidence>